<reference evidence="1 2" key="1">
    <citation type="submission" date="2019-02" db="EMBL/GenBank/DDBJ databases">
        <authorList>
            <person name="Fomenkov A."/>
            <person name="Dubinina G."/>
            <person name="Grabovich M."/>
            <person name="Vincze T."/>
            <person name="Roberts R.J."/>
        </authorList>
    </citation>
    <scope>NUCLEOTIDE SEQUENCE [LARGE SCALE GENOMIC DNA]</scope>
    <source>
        <strain evidence="1 2">P</strain>
    </source>
</reference>
<dbReference type="EMBL" id="CP035807">
    <property type="protein sequence ID" value="QEN03822.1"/>
    <property type="molecule type" value="Genomic_DNA"/>
</dbReference>
<dbReference type="KEGG" id="sper:EW093_03605"/>
<dbReference type="RefSeq" id="WP_149567080.1">
    <property type="nucleotide sequence ID" value="NZ_CP035807.1"/>
</dbReference>
<reference evidence="1 2" key="2">
    <citation type="submission" date="2019-09" db="EMBL/GenBank/DDBJ databases">
        <title>Complete Genome Sequence and Methylome Analysis of free living Spirochaetas.</title>
        <authorList>
            <person name="Leshcheva N."/>
            <person name="Mikheeva N."/>
        </authorList>
    </citation>
    <scope>NUCLEOTIDE SEQUENCE [LARGE SCALE GENOMIC DNA]</scope>
    <source>
        <strain evidence="1 2">P</strain>
    </source>
</reference>
<keyword evidence="2" id="KW-1185">Reference proteome</keyword>
<proteinExistence type="predicted"/>
<dbReference type="Proteomes" id="UP000323824">
    <property type="component" value="Chromosome"/>
</dbReference>
<evidence type="ECO:0000313" key="2">
    <source>
        <dbReference type="Proteomes" id="UP000323824"/>
    </source>
</evidence>
<accession>A0A5C1QC76</accession>
<name>A0A5C1QC76_9SPIO</name>
<organism evidence="1 2">
    <name type="scientific">Thiospirochaeta perfilievii</name>
    <dbReference type="NCBI Taxonomy" id="252967"/>
    <lineage>
        <taxon>Bacteria</taxon>
        <taxon>Pseudomonadati</taxon>
        <taxon>Spirochaetota</taxon>
        <taxon>Spirochaetia</taxon>
        <taxon>Spirochaetales</taxon>
        <taxon>Spirochaetaceae</taxon>
        <taxon>Thiospirochaeta</taxon>
    </lineage>
</organism>
<evidence type="ECO:0000313" key="1">
    <source>
        <dbReference type="EMBL" id="QEN03822.1"/>
    </source>
</evidence>
<dbReference type="AlphaFoldDB" id="A0A5C1QC76"/>
<sequence length="1009" mass="114381">MNYRYPLIQLDPYIYSAQGQGLNSNISIYIKTFTTVDSITVPLTVKENSLTVNINGVKYTDFTHDTDSGKISFKKQITPLDDIVIYYKEDSSIGNGNLLLSYGSKYNINENLSLELSNTGNWNLSKEEYTYSTNENIGNLSSKVEVNYKNSYLSGRLTSESVISTPDTLGKYLLFSYSTSNLIIPLLSTEIGISDSQLDLIKRIDNDIFLETSDIQKLAPDDSGGAYYINHVIGNSVFDVIVLESDEIGSGLSASLNLNLKDYKDNYSWATKFNINLLSSLSDRDITIKFINPDLPDNNVLSKAIRVNKSDTYQEYTVDFTEEERAKLKYISNIVIQLNEGSKSLILLKSISFTGDSLVKHQGSNSYTVSSLSEDMIIKTTGTTDGKDIEIGSKISPIDITQYKKLNMTITNSGLFKGDTSFNLNLKNRGEVVASITIPGSYIEIGNNRIEVDLDNKTINNNNNTIGTFDITGSGIVDSISYNISNYEISSELRLSPIVLSEPVTDFYNQSGIKLEYTPNLSLTWKDREILSNFVLTTSNYFNYSDRNSYLLSADIRFTLLEKDVKAGIIFDDTIKELNYFVSLPTLQLPLSISDSFIYSSNSYRNSKLNLDTKYLDLRIDLEDTTGSESGKRVSQFELELKNEESYLLIIDSQLTQLRNDSIDILNSEIGQSYYKIIPKNTLDLSNNLNSSLSFLLKKSIFEINSLQSTSYKQVKYPDNIGSNNYYGDISITLDLKDIKLKPKISTDYSFLESSSINNLEEGVKNHLSKFLEYNPYKELSFSDIFYSGNGLDFYYNDDLFLNKKLNSLLSLEIENNIETSINLFIPNNITYSLNKTYTDDATREETNIINSLDLGFTSSRSLKNSFTANNSYNIENKSNTFSFQWKLIYYKELFKDYILDITNDLMLKENSFSTLLKTNFNWPGKSGPLLITPLFDKVLDKPYNYKHEEALYLNFDQLDSKFGVGFRHETVLNVKDINKTSFYIDVGYKNYSTVKLSLELGIYTTIIF</sequence>
<protein>
    <submittedName>
        <fullName evidence="1">Uncharacterized protein</fullName>
    </submittedName>
</protein>
<gene>
    <name evidence="1" type="ORF">EW093_03605</name>
</gene>